<dbReference type="Proteomes" id="UP001163603">
    <property type="component" value="Chromosome 4"/>
</dbReference>
<proteinExistence type="predicted"/>
<protein>
    <submittedName>
        <fullName evidence="1">Uncharacterized protein</fullName>
    </submittedName>
</protein>
<dbReference type="EMBL" id="CM047739">
    <property type="protein sequence ID" value="KAJ0043462.1"/>
    <property type="molecule type" value="Genomic_DNA"/>
</dbReference>
<organism evidence="1 2">
    <name type="scientific">Pistacia integerrima</name>
    <dbReference type="NCBI Taxonomy" id="434235"/>
    <lineage>
        <taxon>Eukaryota</taxon>
        <taxon>Viridiplantae</taxon>
        <taxon>Streptophyta</taxon>
        <taxon>Embryophyta</taxon>
        <taxon>Tracheophyta</taxon>
        <taxon>Spermatophyta</taxon>
        <taxon>Magnoliopsida</taxon>
        <taxon>eudicotyledons</taxon>
        <taxon>Gunneridae</taxon>
        <taxon>Pentapetalae</taxon>
        <taxon>rosids</taxon>
        <taxon>malvids</taxon>
        <taxon>Sapindales</taxon>
        <taxon>Anacardiaceae</taxon>
        <taxon>Pistacia</taxon>
    </lineage>
</organism>
<name>A0ACC0YXV0_9ROSI</name>
<accession>A0ACC0YXV0</accession>
<reference evidence="2" key="1">
    <citation type="journal article" date="2023" name="G3 (Bethesda)">
        <title>Genome assembly and association tests identify interacting loci associated with vigor, precocity, and sex in interspecific pistachio rootstocks.</title>
        <authorList>
            <person name="Palmer W."/>
            <person name="Jacygrad E."/>
            <person name="Sagayaradj S."/>
            <person name="Cavanaugh K."/>
            <person name="Han R."/>
            <person name="Bertier L."/>
            <person name="Beede B."/>
            <person name="Kafkas S."/>
            <person name="Golino D."/>
            <person name="Preece J."/>
            <person name="Michelmore R."/>
        </authorList>
    </citation>
    <scope>NUCLEOTIDE SEQUENCE [LARGE SCALE GENOMIC DNA]</scope>
</reference>
<sequence>MSSVTLHSPFKVSKFHRQLPLFPLSRSSNQNVVVSCLASHTGGVKYSWKIDYEATRNILSAGDVVVSCLASRTGGMKYSWKIDYEATRNSLAADRNHGASHFVLLSAICVQKPLLEFQRAKAEI</sequence>
<comment type="caution">
    <text evidence="1">The sequence shown here is derived from an EMBL/GenBank/DDBJ whole genome shotgun (WGS) entry which is preliminary data.</text>
</comment>
<keyword evidence="2" id="KW-1185">Reference proteome</keyword>
<evidence type="ECO:0000313" key="2">
    <source>
        <dbReference type="Proteomes" id="UP001163603"/>
    </source>
</evidence>
<gene>
    <name evidence="1" type="ORF">Pint_17798</name>
</gene>
<evidence type="ECO:0000313" key="1">
    <source>
        <dbReference type="EMBL" id="KAJ0043462.1"/>
    </source>
</evidence>